<dbReference type="EMBL" id="SMSJ01000014">
    <property type="protein sequence ID" value="TDH62097.1"/>
    <property type="molecule type" value="Genomic_DNA"/>
</dbReference>
<evidence type="ECO:0000256" key="1">
    <source>
        <dbReference type="SAM" id="MobiDB-lite"/>
    </source>
</evidence>
<keyword evidence="2" id="KW-0812">Transmembrane</keyword>
<accession>A0A4R5QHR7</accession>
<comment type="caution">
    <text evidence="3">The sequence shown here is derived from an EMBL/GenBank/DDBJ whole genome shotgun (WGS) entry which is preliminary data.</text>
</comment>
<name>A0A4R5QHR7_9PROT</name>
<protein>
    <submittedName>
        <fullName evidence="3">DUF2933 domain-containing protein</fullName>
    </submittedName>
</protein>
<feature type="transmembrane region" description="Helical" evidence="2">
    <location>
        <begin position="12"/>
        <end position="30"/>
    </location>
</feature>
<proteinExistence type="predicted"/>
<gene>
    <name evidence="3" type="ORF">E2C06_13005</name>
</gene>
<dbReference type="RefSeq" id="WP_133289038.1">
    <property type="nucleotide sequence ID" value="NZ_SMSJ01000014.1"/>
</dbReference>
<dbReference type="InterPro" id="IPR021682">
    <property type="entry name" value="DUF2933"/>
</dbReference>
<dbReference type="Pfam" id="PF11666">
    <property type="entry name" value="DUF2933"/>
    <property type="match status" value="1"/>
</dbReference>
<dbReference type="Proteomes" id="UP000295096">
    <property type="component" value="Unassembled WGS sequence"/>
</dbReference>
<keyword evidence="2" id="KW-0472">Membrane</keyword>
<evidence type="ECO:0000256" key="2">
    <source>
        <dbReference type="SAM" id="Phobius"/>
    </source>
</evidence>
<keyword evidence="2" id="KW-1133">Transmembrane helix</keyword>
<feature type="transmembrane region" description="Helical" evidence="2">
    <location>
        <begin position="36"/>
        <end position="56"/>
    </location>
</feature>
<dbReference type="AlphaFoldDB" id="A0A4R5QHR7"/>
<evidence type="ECO:0000313" key="4">
    <source>
        <dbReference type="Proteomes" id="UP000295096"/>
    </source>
</evidence>
<feature type="region of interest" description="Disordered" evidence="1">
    <location>
        <begin position="60"/>
        <end position="88"/>
    </location>
</feature>
<organism evidence="3 4">
    <name type="scientific">Dankookia rubra</name>
    <dbReference type="NCBI Taxonomy" id="1442381"/>
    <lineage>
        <taxon>Bacteria</taxon>
        <taxon>Pseudomonadati</taxon>
        <taxon>Pseudomonadota</taxon>
        <taxon>Alphaproteobacteria</taxon>
        <taxon>Acetobacterales</taxon>
        <taxon>Roseomonadaceae</taxon>
        <taxon>Dankookia</taxon>
    </lineage>
</organism>
<sequence length="88" mass="9610">MHDQPQTPWWRTRGGVALLGFGLVAAFYVLREHYEHALGALPYLLLLACPLMHLFMHHGHGGHQGHHRADGRAAQDAEGPGRVQGGAS</sequence>
<reference evidence="3 4" key="1">
    <citation type="journal article" date="2016" name="J. Microbiol.">
        <title>Dankookia rubra gen. nov., sp. nov., an alphaproteobacterium isolated from sediment of a shallow stream.</title>
        <authorList>
            <person name="Kim W.H."/>
            <person name="Kim D.H."/>
            <person name="Kang K."/>
            <person name="Ahn T.Y."/>
        </authorList>
    </citation>
    <scope>NUCLEOTIDE SEQUENCE [LARGE SCALE GENOMIC DNA]</scope>
    <source>
        <strain evidence="3 4">JCM30602</strain>
    </source>
</reference>
<evidence type="ECO:0000313" key="3">
    <source>
        <dbReference type="EMBL" id="TDH62097.1"/>
    </source>
</evidence>
<keyword evidence="4" id="KW-1185">Reference proteome</keyword>